<evidence type="ECO:0000313" key="4">
    <source>
        <dbReference type="Proteomes" id="UP000018936"/>
    </source>
</evidence>
<comment type="caution">
    <text evidence="3">The sequence shown here is derived from an EMBL/GenBank/DDBJ whole genome shotgun (WGS) entry which is preliminary data.</text>
</comment>
<dbReference type="InterPro" id="IPR004000">
    <property type="entry name" value="Actin"/>
</dbReference>
<reference evidence="3 4" key="1">
    <citation type="journal article" date="2013" name="Proc. Natl. Acad. Sci. U.S.A.">
        <title>The king cobra genome reveals dynamic gene evolution and adaptation in the snake venom system.</title>
        <authorList>
            <person name="Vonk F.J."/>
            <person name="Casewell N.R."/>
            <person name="Henkel C.V."/>
            <person name="Heimberg A.M."/>
            <person name="Jansen H.J."/>
            <person name="McCleary R.J."/>
            <person name="Kerkkamp H.M."/>
            <person name="Vos R.A."/>
            <person name="Guerreiro I."/>
            <person name="Calvete J.J."/>
            <person name="Wuster W."/>
            <person name="Woods A.E."/>
            <person name="Logan J.M."/>
            <person name="Harrison R.A."/>
            <person name="Castoe T.A."/>
            <person name="de Koning A.P."/>
            <person name="Pollock D.D."/>
            <person name="Yandell M."/>
            <person name="Calderon D."/>
            <person name="Renjifo C."/>
            <person name="Currier R.B."/>
            <person name="Salgado D."/>
            <person name="Pla D."/>
            <person name="Sanz L."/>
            <person name="Hyder A.S."/>
            <person name="Ribeiro J.M."/>
            <person name="Arntzen J.W."/>
            <person name="van den Thillart G.E."/>
            <person name="Boetzer M."/>
            <person name="Pirovano W."/>
            <person name="Dirks R.P."/>
            <person name="Spaink H.P."/>
            <person name="Duboule D."/>
            <person name="McGlinn E."/>
            <person name="Kini R.M."/>
            <person name="Richardson M.K."/>
        </authorList>
    </citation>
    <scope>NUCLEOTIDE SEQUENCE</scope>
    <source>
        <tissue evidence="3">Blood</tissue>
    </source>
</reference>
<dbReference type="Gene3D" id="3.90.640.10">
    <property type="entry name" value="Actin, Chain A, domain 4"/>
    <property type="match status" value="1"/>
</dbReference>
<evidence type="ECO:0000256" key="2">
    <source>
        <dbReference type="RuleBase" id="RU000487"/>
    </source>
</evidence>
<feature type="non-terminal residue" evidence="3">
    <location>
        <position position="1"/>
    </location>
</feature>
<dbReference type="SMART" id="SM00268">
    <property type="entry name" value="ACTIN"/>
    <property type="match status" value="1"/>
</dbReference>
<proteinExistence type="inferred from homology"/>
<dbReference type="Gene3D" id="3.30.420.40">
    <property type="match status" value="2"/>
</dbReference>
<dbReference type="PANTHER" id="PTHR11937">
    <property type="entry name" value="ACTIN"/>
    <property type="match status" value="1"/>
</dbReference>
<evidence type="ECO:0000256" key="1">
    <source>
        <dbReference type="ARBA" id="ARBA00006752"/>
    </source>
</evidence>
<protein>
    <submittedName>
        <fullName evidence="3">Uncharacterized protein</fullName>
    </submittedName>
</protein>
<organism evidence="3 4">
    <name type="scientific">Ophiophagus hannah</name>
    <name type="common">King cobra</name>
    <name type="synonym">Naja hannah</name>
    <dbReference type="NCBI Taxonomy" id="8665"/>
    <lineage>
        <taxon>Eukaryota</taxon>
        <taxon>Metazoa</taxon>
        <taxon>Chordata</taxon>
        <taxon>Craniata</taxon>
        <taxon>Vertebrata</taxon>
        <taxon>Euteleostomi</taxon>
        <taxon>Lepidosauria</taxon>
        <taxon>Squamata</taxon>
        <taxon>Bifurcata</taxon>
        <taxon>Unidentata</taxon>
        <taxon>Episquamata</taxon>
        <taxon>Toxicofera</taxon>
        <taxon>Serpentes</taxon>
        <taxon>Colubroidea</taxon>
        <taxon>Elapidae</taxon>
        <taxon>Elapinae</taxon>
        <taxon>Ophiophagus</taxon>
    </lineage>
</organism>
<accession>V8NDX3</accession>
<dbReference type="FunFam" id="3.30.420.40:FF:000058">
    <property type="entry name" value="Putative actin-related protein 5"/>
    <property type="match status" value="1"/>
</dbReference>
<dbReference type="SUPFAM" id="SSF53067">
    <property type="entry name" value="Actin-like ATPase domain"/>
    <property type="match status" value="2"/>
</dbReference>
<name>V8NDX3_OPHHA</name>
<dbReference type="FunFam" id="3.90.640.10:FF:000047">
    <property type="entry name" value="Actin, alpha skeletal muscle"/>
    <property type="match status" value="1"/>
</dbReference>
<keyword evidence="4" id="KW-1185">Reference proteome</keyword>
<dbReference type="Proteomes" id="UP000018936">
    <property type="component" value="Unassembled WGS sequence"/>
</dbReference>
<dbReference type="FunFam" id="3.30.420.40:FF:000050">
    <property type="entry name" value="Actin, alpha skeletal muscle"/>
    <property type="match status" value="1"/>
</dbReference>
<dbReference type="EMBL" id="AZIM01004906">
    <property type="protein sequence ID" value="ETE60156.1"/>
    <property type="molecule type" value="Genomic_DNA"/>
</dbReference>
<dbReference type="OrthoDB" id="9009547at2759"/>
<comment type="similarity">
    <text evidence="1 2">Belongs to the actin family.</text>
</comment>
<evidence type="ECO:0000313" key="3">
    <source>
        <dbReference type="EMBL" id="ETE60156.1"/>
    </source>
</evidence>
<dbReference type="PRINTS" id="PR00190">
    <property type="entry name" value="ACTIN"/>
</dbReference>
<dbReference type="Pfam" id="PF00022">
    <property type="entry name" value="Actin"/>
    <property type="match status" value="1"/>
</dbReference>
<dbReference type="InterPro" id="IPR043129">
    <property type="entry name" value="ATPase_NBD"/>
</dbReference>
<sequence>MANQEIVALVVDNSTRNCRAGVAGEDLPRTVLPPIIGRPKLQSVAEDTDRKAYYVGSDAQNRRDLLTLRHPIENGFINNWDDMEKIWHHVFYNELQVGPEEHPVLLSERPMNFENHREKMTQIMFESFNVSAFFLAIQAVLSLYATGRTTGIVLDIKNERMDPVPVYEGNALLHALFRMDLGGEDLTDFLLQMLNERGYQIKPEEREIVEDIKEKFCYVAPDFQKEMATATPSSLEKHYELPDGQVITIDTERFRCPEGLFNTTYMGREYCYVHDTVFNVIMNCDRDLRSTMFKNVVLAGGTSMFPGFAERLQPEIVALAAANTKVNIIAPPNRTCSAWVGGSLLASLPHFQHMCISKREYEEFGPALVRRKFF</sequence>
<dbReference type="AlphaFoldDB" id="V8NDX3"/>
<gene>
    <name evidence="3" type="ORF">L345_14104</name>
</gene>